<dbReference type="InterPro" id="IPR032675">
    <property type="entry name" value="LRR_dom_sf"/>
</dbReference>
<accession>A0A812RDR1</accession>
<reference evidence="1" key="1">
    <citation type="submission" date="2021-02" db="EMBL/GenBank/DDBJ databases">
        <authorList>
            <person name="Dougan E. K."/>
            <person name="Rhodes N."/>
            <person name="Thang M."/>
            <person name="Chan C."/>
        </authorList>
    </citation>
    <scope>NUCLEOTIDE SEQUENCE</scope>
</reference>
<keyword evidence="2" id="KW-1185">Reference proteome</keyword>
<dbReference type="OrthoDB" id="63324at2759"/>
<gene>
    <name evidence="1" type="ORF">SNAT2548_LOCUS23699</name>
</gene>
<dbReference type="AlphaFoldDB" id="A0A812RDR1"/>
<dbReference type="Gene3D" id="3.80.10.10">
    <property type="entry name" value="Ribonuclease Inhibitor"/>
    <property type="match status" value="1"/>
</dbReference>
<dbReference type="Proteomes" id="UP000604046">
    <property type="component" value="Unassembled WGS sequence"/>
</dbReference>
<name>A0A812RDR1_9DINO</name>
<dbReference type="InterPro" id="IPR001611">
    <property type="entry name" value="Leu-rich_rpt"/>
</dbReference>
<dbReference type="SUPFAM" id="SSF52047">
    <property type="entry name" value="RNI-like"/>
    <property type="match status" value="1"/>
</dbReference>
<dbReference type="EMBL" id="CAJNDS010002330">
    <property type="protein sequence ID" value="CAE7436182.1"/>
    <property type="molecule type" value="Genomic_DNA"/>
</dbReference>
<sequence length="63" mass="6687">MSLAQAICRMLTQSSLKRLDVSGNGIGDEGSDAAIAKCVESKSDFENLGLEFNDITDHGVEAK</sequence>
<evidence type="ECO:0000313" key="2">
    <source>
        <dbReference type="Proteomes" id="UP000604046"/>
    </source>
</evidence>
<comment type="caution">
    <text evidence="1">The sequence shown here is derived from an EMBL/GenBank/DDBJ whole genome shotgun (WGS) entry which is preliminary data.</text>
</comment>
<evidence type="ECO:0000313" key="1">
    <source>
        <dbReference type="EMBL" id="CAE7436182.1"/>
    </source>
</evidence>
<protein>
    <submittedName>
        <fullName evidence="1">Uncharacterized protein</fullName>
    </submittedName>
</protein>
<proteinExistence type="predicted"/>
<organism evidence="1 2">
    <name type="scientific">Symbiodinium natans</name>
    <dbReference type="NCBI Taxonomy" id="878477"/>
    <lineage>
        <taxon>Eukaryota</taxon>
        <taxon>Sar</taxon>
        <taxon>Alveolata</taxon>
        <taxon>Dinophyceae</taxon>
        <taxon>Suessiales</taxon>
        <taxon>Symbiodiniaceae</taxon>
        <taxon>Symbiodinium</taxon>
    </lineage>
</organism>
<dbReference type="Pfam" id="PF13516">
    <property type="entry name" value="LRR_6"/>
    <property type="match status" value="2"/>
</dbReference>